<dbReference type="InterPro" id="IPR015262">
    <property type="entry name" value="tRNA_Ile_lys_synt_subst-bd"/>
</dbReference>
<evidence type="ECO:0000256" key="7">
    <source>
        <dbReference type="HAMAP-Rule" id="MF_01161"/>
    </source>
</evidence>
<dbReference type="InterPro" id="IPR012094">
    <property type="entry name" value="tRNA_Ile_lys_synt"/>
</dbReference>
<dbReference type="Gene3D" id="1.20.59.20">
    <property type="match status" value="1"/>
</dbReference>
<dbReference type="OrthoDB" id="5244702at2"/>
<evidence type="ECO:0000259" key="8">
    <source>
        <dbReference type="Pfam" id="PF01171"/>
    </source>
</evidence>
<evidence type="ECO:0000259" key="9">
    <source>
        <dbReference type="Pfam" id="PF09179"/>
    </source>
</evidence>
<dbReference type="PANTHER" id="PTHR43033:SF1">
    <property type="entry name" value="TRNA(ILE)-LYSIDINE SYNTHASE-RELATED"/>
    <property type="match status" value="1"/>
</dbReference>
<comment type="catalytic activity">
    <reaction evidence="6 7">
        <text>cytidine(34) in tRNA(Ile2) + L-lysine + ATP = lysidine(34) in tRNA(Ile2) + AMP + diphosphate + H(+)</text>
        <dbReference type="Rhea" id="RHEA:43744"/>
        <dbReference type="Rhea" id="RHEA-COMP:10625"/>
        <dbReference type="Rhea" id="RHEA-COMP:10670"/>
        <dbReference type="ChEBI" id="CHEBI:15378"/>
        <dbReference type="ChEBI" id="CHEBI:30616"/>
        <dbReference type="ChEBI" id="CHEBI:32551"/>
        <dbReference type="ChEBI" id="CHEBI:33019"/>
        <dbReference type="ChEBI" id="CHEBI:82748"/>
        <dbReference type="ChEBI" id="CHEBI:83665"/>
        <dbReference type="ChEBI" id="CHEBI:456215"/>
        <dbReference type="EC" id="6.3.4.19"/>
    </reaction>
</comment>
<protein>
    <recommendedName>
        <fullName evidence="7">tRNA(Ile)-lysidine synthase</fullName>
        <ecNumber evidence="7">6.3.4.19</ecNumber>
    </recommendedName>
    <alternativeName>
        <fullName evidence="7">tRNA(Ile)-2-lysyl-cytidine synthase</fullName>
    </alternativeName>
    <alternativeName>
        <fullName evidence="7">tRNA(Ile)-lysidine synthetase</fullName>
    </alternativeName>
</protein>
<dbReference type="InterPro" id="IPR012795">
    <property type="entry name" value="tRNA_Ile_lys_synt_N"/>
</dbReference>
<keyword evidence="2 7" id="KW-0436">Ligase</keyword>
<evidence type="ECO:0000256" key="1">
    <source>
        <dbReference type="ARBA" id="ARBA00022490"/>
    </source>
</evidence>
<dbReference type="InterPro" id="IPR011063">
    <property type="entry name" value="TilS/TtcA_N"/>
</dbReference>
<feature type="domain" description="tRNA(Ile)-lysidine synthase substrate-binding" evidence="9">
    <location>
        <begin position="247"/>
        <end position="313"/>
    </location>
</feature>
<organism evidence="10 11">
    <name type="scientific">Candidatus Nanopelagicus limnae</name>
    <dbReference type="NCBI Taxonomy" id="1884634"/>
    <lineage>
        <taxon>Bacteria</taxon>
        <taxon>Bacillati</taxon>
        <taxon>Actinomycetota</taxon>
        <taxon>Actinomycetes</taxon>
        <taxon>Candidatus Nanopelagicales</taxon>
        <taxon>Candidatus Nanopelagicaceae</taxon>
        <taxon>Candidatus Nanopelagicus</taxon>
    </lineage>
</organism>
<dbReference type="KEGG" id="abam:B1s21122_00420"/>
<dbReference type="EC" id="6.3.4.19" evidence="7"/>
<dbReference type="Proteomes" id="UP000217153">
    <property type="component" value="Chromosome"/>
</dbReference>
<dbReference type="HAMAP" id="MF_01161">
    <property type="entry name" value="tRNA_Ile_lys_synt"/>
    <property type="match status" value="1"/>
</dbReference>
<dbReference type="InterPro" id="IPR014729">
    <property type="entry name" value="Rossmann-like_a/b/a_fold"/>
</dbReference>
<dbReference type="RefSeq" id="WP_095680162.1">
    <property type="nucleotide sequence ID" value="NZ_CP016768.2"/>
</dbReference>
<reference evidence="11" key="1">
    <citation type="submission" date="2016-10" db="EMBL/GenBank/DDBJ databases">
        <title>High microdiversification within the ubiquitous acI lineage of Actinobacteria.</title>
        <authorList>
            <person name="Neuenschwander S.M."/>
            <person name="Salcher M."/>
            <person name="Ghai R."/>
            <person name="Pernthaler J."/>
        </authorList>
    </citation>
    <scope>NUCLEOTIDE SEQUENCE [LARGE SCALE GENOMIC DNA]</scope>
</reference>
<sequence length="320" mass="35006">MNSANTPNLWEIRKAIKPFLSSSSQTILFGCSGGADSMALALALFAERGEQKIIPVVVDHGLQAGSDQITSQVISKLKSIGYQQVESAVAQVVVTDGLEASARRARYKVFNQFIDSYQPKYFFLAHTLNDQAESVLLGLARGSGARSLAGMAVENNLYVRPLLKISRQMTEAACVEAGMTFWNDPHNQDTKFSRVRVRRNVLPNLEENLGPGITEALVRSADLFRDDADALDGFALEFINQVDPTNLDVNDLERLPKAIRTRVLRLAIYKAGAPTGTLTAEHISAAEALISQWHGQKEVSLPGNVKLLRNSGRIVLSTNQ</sequence>
<feature type="domain" description="tRNA(Ile)-lysidine/2-thiocytidine synthase N-terminal" evidence="8">
    <location>
        <begin position="27"/>
        <end position="200"/>
    </location>
</feature>
<keyword evidence="1 7" id="KW-0963">Cytoplasm</keyword>
<feature type="binding site" evidence="7">
    <location>
        <begin position="32"/>
        <end position="37"/>
    </location>
    <ligand>
        <name>ATP</name>
        <dbReference type="ChEBI" id="CHEBI:30616"/>
    </ligand>
</feature>
<evidence type="ECO:0000256" key="5">
    <source>
        <dbReference type="ARBA" id="ARBA00022840"/>
    </source>
</evidence>
<dbReference type="Pfam" id="PF01171">
    <property type="entry name" value="ATP_bind_3"/>
    <property type="match status" value="1"/>
</dbReference>
<evidence type="ECO:0000256" key="3">
    <source>
        <dbReference type="ARBA" id="ARBA00022694"/>
    </source>
</evidence>
<comment type="similarity">
    <text evidence="7">Belongs to the tRNA(Ile)-lysidine synthase family.</text>
</comment>
<dbReference type="AlphaFoldDB" id="A0A249JWD4"/>
<dbReference type="PANTHER" id="PTHR43033">
    <property type="entry name" value="TRNA(ILE)-LYSIDINE SYNTHASE-RELATED"/>
    <property type="match status" value="1"/>
</dbReference>
<evidence type="ECO:0000256" key="2">
    <source>
        <dbReference type="ARBA" id="ARBA00022598"/>
    </source>
</evidence>
<dbReference type="GO" id="GO:0005524">
    <property type="term" value="F:ATP binding"/>
    <property type="evidence" value="ECO:0007669"/>
    <property type="project" value="UniProtKB-UniRule"/>
</dbReference>
<dbReference type="GO" id="GO:0006400">
    <property type="term" value="P:tRNA modification"/>
    <property type="evidence" value="ECO:0007669"/>
    <property type="project" value="UniProtKB-UniRule"/>
</dbReference>
<dbReference type="CDD" id="cd01992">
    <property type="entry name" value="TilS_N"/>
    <property type="match status" value="1"/>
</dbReference>
<dbReference type="Gene3D" id="3.40.50.620">
    <property type="entry name" value="HUPs"/>
    <property type="match status" value="1"/>
</dbReference>
<dbReference type="SUPFAM" id="SSF52402">
    <property type="entry name" value="Adenine nucleotide alpha hydrolases-like"/>
    <property type="match status" value="1"/>
</dbReference>
<evidence type="ECO:0000256" key="4">
    <source>
        <dbReference type="ARBA" id="ARBA00022741"/>
    </source>
</evidence>
<dbReference type="GO" id="GO:0005737">
    <property type="term" value="C:cytoplasm"/>
    <property type="evidence" value="ECO:0007669"/>
    <property type="project" value="UniProtKB-SubCell"/>
</dbReference>
<comment type="function">
    <text evidence="7">Ligates lysine onto the cytidine present at position 34 of the AUA codon-specific tRNA(Ile) that contains the anticodon CAU, in an ATP-dependent manner. Cytidine is converted to lysidine, thus changing the amino acid specificity of the tRNA from methionine to isoleucine.</text>
</comment>
<name>A0A249JWD4_9ACTN</name>
<keyword evidence="11" id="KW-1185">Reference proteome</keyword>
<keyword evidence="4 7" id="KW-0547">Nucleotide-binding</keyword>
<gene>
    <name evidence="7 10" type="primary">tilS</name>
    <name evidence="10" type="ORF">B1s21122_00420</name>
</gene>
<dbReference type="GO" id="GO:0032267">
    <property type="term" value="F:tRNA(Ile)-lysidine synthase activity"/>
    <property type="evidence" value="ECO:0007669"/>
    <property type="project" value="UniProtKB-EC"/>
</dbReference>
<dbReference type="SUPFAM" id="SSF82829">
    <property type="entry name" value="MesJ substrate recognition domain-like"/>
    <property type="match status" value="1"/>
</dbReference>
<dbReference type="EMBL" id="CP016768">
    <property type="protein sequence ID" value="ASY08837.1"/>
    <property type="molecule type" value="Genomic_DNA"/>
</dbReference>
<keyword evidence="3 7" id="KW-0819">tRNA processing</keyword>
<evidence type="ECO:0000313" key="10">
    <source>
        <dbReference type="EMBL" id="ASY08837.1"/>
    </source>
</evidence>
<keyword evidence="5 7" id="KW-0067">ATP-binding</keyword>
<comment type="subcellular location">
    <subcellularLocation>
        <location evidence="7">Cytoplasm</location>
    </subcellularLocation>
</comment>
<evidence type="ECO:0000313" key="11">
    <source>
        <dbReference type="Proteomes" id="UP000217153"/>
    </source>
</evidence>
<comment type="domain">
    <text evidence="7">The N-terminal region contains the highly conserved SGGXDS motif, predicted to be a P-loop motif involved in ATP binding.</text>
</comment>
<proteinExistence type="inferred from homology"/>
<accession>A0A249JWD4</accession>
<dbReference type="Pfam" id="PF09179">
    <property type="entry name" value="TilS"/>
    <property type="match status" value="1"/>
</dbReference>
<dbReference type="NCBIfam" id="TIGR02432">
    <property type="entry name" value="lysidine_TilS_N"/>
    <property type="match status" value="1"/>
</dbReference>
<evidence type="ECO:0000256" key="6">
    <source>
        <dbReference type="ARBA" id="ARBA00048539"/>
    </source>
</evidence>